<evidence type="ECO:0000313" key="2">
    <source>
        <dbReference type="Proteomes" id="UP001229421"/>
    </source>
</evidence>
<name>A0AAD8K1R9_TARER</name>
<dbReference type="AlphaFoldDB" id="A0AAD8K1R9"/>
<proteinExistence type="predicted"/>
<protein>
    <submittedName>
        <fullName evidence="1">Uncharacterized protein</fullName>
    </submittedName>
</protein>
<comment type="caution">
    <text evidence="1">The sequence shown here is derived from an EMBL/GenBank/DDBJ whole genome shotgun (WGS) entry which is preliminary data.</text>
</comment>
<dbReference type="EMBL" id="JAUHHV010000008">
    <property type="protein sequence ID" value="KAK1413813.1"/>
    <property type="molecule type" value="Genomic_DNA"/>
</dbReference>
<organism evidence="1 2">
    <name type="scientific">Tagetes erecta</name>
    <name type="common">African marigold</name>
    <dbReference type="NCBI Taxonomy" id="13708"/>
    <lineage>
        <taxon>Eukaryota</taxon>
        <taxon>Viridiplantae</taxon>
        <taxon>Streptophyta</taxon>
        <taxon>Embryophyta</taxon>
        <taxon>Tracheophyta</taxon>
        <taxon>Spermatophyta</taxon>
        <taxon>Magnoliopsida</taxon>
        <taxon>eudicotyledons</taxon>
        <taxon>Gunneridae</taxon>
        <taxon>Pentapetalae</taxon>
        <taxon>asterids</taxon>
        <taxon>campanulids</taxon>
        <taxon>Asterales</taxon>
        <taxon>Asteraceae</taxon>
        <taxon>Asteroideae</taxon>
        <taxon>Heliantheae alliance</taxon>
        <taxon>Tageteae</taxon>
        <taxon>Tagetes</taxon>
    </lineage>
</organism>
<dbReference type="PANTHER" id="PTHR33116:SF84">
    <property type="entry name" value="RNA-DIRECTED DNA POLYMERASE"/>
    <property type="match status" value="1"/>
</dbReference>
<keyword evidence="2" id="KW-1185">Reference proteome</keyword>
<dbReference type="Proteomes" id="UP001229421">
    <property type="component" value="Unassembled WGS sequence"/>
</dbReference>
<gene>
    <name evidence="1" type="ORF">QVD17_29549</name>
</gene>
<sequence>MLRDEELGYLNAYIQAVDDEENLLKQQSKVEWLKGGDHNTSYFHKVVKGRQIKGRICSVSDMEGNYFEGKEVGEVFVKHFSGFMGRAVNVKPVSQPLSLFYKRLPRMVSEEMVKPITFDEIKAAMFDIDDDKAPGPDDWRSKFPDLFRNNPPLLDVSRKDKFMWLACDGKLKNFSIKQAYFDLSDQTGVVQWSRLIGLPDGMLRNNCLALSVACNKTPTLIFSSDVLILNLRVIILVKKGIHDQSLLYFRRRLLTFQSQHVDSVMLICRWQRHNMIGIHKSSEMLWVDRSVLKIWLVKVGCLIQVNPRICSLHMIAVLSDTPSVEIKTGIFNRFGLWVVDVTYLKWGSELGDDILLMTFQKQQNGLYRFIVQHVVNDAVWRGLSLLLTLKSQKFGSLKVENEGNMGGCSEVCWNGFRIGNRSLQIVMDDCCMNETGLTLKSQWPIMKKVGYDFCVSNKKGPDCYLLHCIYGVIWADVRRRLGFYEEMDCFDVLDERIEINEMWIWYCMGRGFYGGWRCEAYCLKICLGVGVLGCVFYGLLFKKLPRDISDSMVLPVTDDEVKAAMFDIDDDKAPGPDGYSAKFFKAAWSVVGNERLYSKDCKVLIDKVRKKVNDWKNKSLSFAGRQMLIKSVLSSMQVYWASVFLLPVNVIEDIERLLNGFLWAQGEDTKGKVWNNLKDVAKLQDYPNALEDCVKKLERTNVPKRFQSILQRLMLAAMTYFIWQERNLRLFQQRHRTVEEVSMHIKQVVRMRLMGLTIYETPSTILESKVWGFHVHPKKHNSIPVG</sequence>
<evidence type="ECO:0000313" key="1">
    <source>
        <dbReference type="EMBL" id="KAK1413813.1"/>
    </source>
</evidence>
<reference evidence="1" key="1">
    <citation type="journal article" date="2023" name="bioRxiv">
        <title>Improved chromosome-level genome assembly for marigold (Tagetes erecta).</title>
        <authorList>
            <person name="Jiang F."/>
            <person name="Yuan L."/>
            <person name="Wang S."/>
            <person name="Wang H."/>
            <person name="Xu D."/>
            <person name="Wang A."/>
            <person name="Fan W."/>
        </authorList>
    </citation>
    <scope>NUCLEOTIDE SEQUENCE</scope>
    <source>
        <strain evidence="1">WSJ</strain>
        <tissue evidence="1">Leaf</tissue>
    </source>
</reference>
<dbReference type="PANTHER" id="PTHR33116">
    <property type="entry name" value="REVERSE TRANSCRIPTASE ZINC-BINDING DOMAIN-CONTAINING PROTEIN-RELATED-RELATED"/>
    <property type="match status" value="1"/>
</dbReference>
<accession>A0AAD8K1R9</accession>